<dbReference type="Proteomes" id="UP001064879">
    <property type="component" value="Chromosome"/>
</dbReference>
<dbReference type="EMBL" id="CP093443">
    <property type="protein sequence ID" value="UVI36606.1"/>
    <property type="molecule type" value="Genomic_DNA"/>
</dbReference>
<dbReference type="InterPro" id="IPR036188">
    <property type="entry name" value="FAD/NAD-bd_sf"/>
</dbReference>
<evidence type="ECO:0000256" key="1">
    <source>
        <dbReference type="SAM" id="MobiDB-lite"/>
    </source>
</evidence>
<feature type="compositionally biased region" description="Low complexity" evidence="1">
    <location>
        <begin position="11"/>
        <end position="49"/>
    </location>
</feature>
<accession>A0ABY5SU87</accession>
<proteinExistence type="predicted"/>
<protein>
    <submittedName>
        <fullName evidence="3">FAD-dependent oxidoreductase</fullName>
    </submittedName>
</protein>
<dbReference type="PANTHER" id="PTHR13847">
    <property type="entry name" value="SARCOSINE DEHYDROGENASE-RELATED"/>
    <property type="match status" value="1"/>
</dbReference>
<sequence>MRTSHSAHTFTDTTGSTARSSSTGRSPSTDRTSSPGRAGSTAGAGSTSPQETALWKTDRTGHRRAALDEDIAVDVAIVGAGFTGLWSAYYLLKEDPSLRVAIVEKDVAGFGASGRNGGWASAIFPISLARVAHFHGRTAALDLQQAMNDAVDEIGRVSSAEGIDCDYAKDGFISLARNPAQLARARTAVRAAEDFGAHGQMRFLDGTEAADQVRATSVLGATFTPHCAVIQPDHLIRGLAAWVESHSGAIYEDTPALTLESGRVRTPGGTISAEVVVRATEAYTPEFPQYRREVAPLYSLVVATDPLPADLRSDLGFDGRKAFNDMRNLRIYAQSTADGRIVFGGRGAPYHFLSRVDPRFDTDTRIHNKIVDTMHDFFPQLRDVPIAHRWGGPLGVPRDWFPSVGLDRSRGIAWAGPYVGDGVATSNLAARVLRNLILDKSDELNSLPIVDHRSPRWEVEPFRWVGVNAGLAAAELGDFEERITKRPSTISALLEKLTGAH</sequence>
<dbReference type="Gene3D" id="3.30.9.10">
    <property type="entry name" value="D-Amino Acid Oxidase, subunit A, domain 2"/>
    <property type="match status" value="1"/>
</dbReference>
<name>A0ABY5SU87_9MICO</name>
<evidence type="ECO:0000313" key="3">
    <source>
        <dbReference type="EMBL" id="UVI36606.1"/>
    </source>
</evidence>
<evidence type="ECO:0000259" key="2">
    <source>
        <dbReference type="Pfam" id="PF01266"/>
    </source>
</evidence>
<feature type="region of interest" description="Disordered" evidence="1">
    <location>
        <begin position="1"/>
        <end position="59"/>
    </location>
</feature>
<feature type="domain" description="FAD dependent oxidoreductase" evidence="2">
    <location>
        <begin position="74"/>
        <end position="434"/>
    </location>
</feature>
<dbReference type="InterPro" id="IPR006076">
    <property type="entry name" value="FAD-dep_OxRdtase"/>
</dbReference>
<feature type="compositionally biased region" description="Polar residues" evidence="1">
    <location>
        <begin position="1"/>
        <end position="10"/>
    </location>
</feature>
<dbReference type="PANTHER" id="PTHR13847:SF285">
    <property type="entry name" value="FAD DEPENDENT OXIDOREDUCTASE DOMAIN-CONTAINING PROTEIN"/>
    <property type="match status" value="1"/>
</dbReference>
<dbReference type="SUPFAM" id="SSF51905">
    <property type="entry name" value="FAD/NAD(P)-binding domain"/>
    <property type="match status" value="1"/>
</dbReference>
<organism evidence="3 4">
    <name type="scientific">Brevibacterium spongiae</name>
    <dbReference type="NCBI Taxonomy" id="2909672"/>
    <lineage>
        <taxon>Bacteria</taxon>
        <taxon>Bacillati</taxon>
        <taxon>Actinomycetota</taxon>
        <taxon>Actinomycetes</taxon>
        <taxon>Micrococcales</taxon>
        <taxon>Brevibacteriaceae</taxon>
        <taxon>Brevibacterium</taxon>
    </lineage>
</organism>
<dbReference type="Pfam" id="PF01266">
    <property type="entry name" value="DAO"/>
    <property type="match status" value="1"/>
</dbReference>
<evidence type="ECO:0000313" key="4">
    <source>
        <dbReference type="Proteomes" id="UP001064879"/>
    </source>
</evidence>
<dbReference type="Gene3D" id="3.50.50.60">
    <property type="entry name" value="FAD/NAD(P)-binding domain"/>
    <property type="match status" value="1"/>
</dbReference>
<reference evidence="3" key="1">
    <citation type="submission" date="2022-03" db="EMBL/GenBank/DDBJ databases">
        <title>Brevibacterium spongiae sp. nov., isolated from marine sponge.</title>
        <authorList>
            <person name="Li Z."/>
            <person name="Zhang M."/>
        </authorList>
    </citation>
    <scope>NUCLEOTIDE SEQUENCE</scope>
    <source>
        <strain evidence="3">WHS-Z9</strain>
    </source>
</reference>
<dbReference type="RefSeq" id="WP_265419173.1">
    <property type="nucleotide sequence ID" value="NZ_CP093443.1"/>
</dbReference>
<keyword evidence="4" id="KW-1185">Reference proteome</keyword>
<gene>
    <name evidence="3" type="ORF">L1F31_02760</name>
</gene>